<dbReference type="InParanoid" id="A0A0D1XXT0"/>
<keyword evidence="8 9" id="KW-0687">Ribonucleoprotein</keyword>
<evidence type="ECO:0000256" key="7">
    <source>
        <dbReference type="ARBA" id="ARBA00023242"/>
    </source>
</evidence>
<accession>A0A0D1XXT0</accession>
<evidence type="ECO:0000256" key="6">
    <source>
        <dbReference type="ARBA" id="ARBA00023187"/>
    </source>
</evidence>
<evidence type="ECO:0000256" key="9">
    <source>
        <dbReference type="RuleBase" id="RU365052"/>
    </source>
</evidence>
<keyword evidence="5 9" id="KW-0694">RNA-binding</keyword>
<dbReference type="VEuPathDB" id="FungiDB:PV09_01531"/>
<dbReference type="Proteomes" id="UP000053259">
    <property type="component" value="Unassembled WGS sequence"/>
</dbReference>
<proteinExistence type="inferred from homology"/>
<dbReference type="Pfam" id="PF01423">
    <property type="entry name" value="LSM"/>
    <property type="match status" value="1"/>
</dbReference>
<evidence type="ECO:0000256" key="2">
    <source>
        <dbReference type="ARBA" id="ARBA00006850"/>
    </source>
</evidence>
<name>A0A0D1XXT0_9PEZI</name>
<evidence type="ECO:0000256" key="3">
    <source>
        <dbReference type="ARBA" id="ARBA00022664"/>
    </source>
</evidence>
<dbReference type="GO" id="GO:0005687">
    <property type="term" value="C:U4 snRNP"/>
    <property type="evidence" value="ECO:0007669"/>
    <property type="project" value="TreeGrafter"/>
</dbReference>
<dbReference type="PROSITE" id="PS52002">
    <property type="entry name" value="SM"/>
    <property type="match status" value="1"/>
</dbReference>
<dbReference type="GO" id="GO:0005686">
    <property type="term" value="C:U2 snRNP"/>
    <property type="evidence" value="ECO:0007669"/>
    <property type="project" value="TreeGrafter"/>
</dbReference>
<dbReference type="SUPFAM" id="SSF50182">
    <property type="entry name" value="Sm-like ribonucleoproteins"/>
    <property type="match status" value="1"/>
</dbReference>
<dbReference type="FunCoup" id="A0A0D1XXT0">
    <property type="interactions" value="778"/>
</dbReference>
<dbReference type="GO" id="GO:0005682">
    <property type="term" value="C:U5 snRNP"/>
    <property type="evidence" value="ECO:0007669"/>
    <property type="project" value="TreeGrafter"/>
</dbReference>
<dbReference type="OrthoDB" id="2146at2759"/>
<keyword evidence="3 9" id="KW-0507">mRNA processing</keyword>
<dbReference type="Gene3D" id="2.30.30.100">
    <property type="match status" value="1"/>
</dbReference>
<comment type="similarity">
    <text evidence="2 9">Belongs to the snRNP Sm proteins family.</text>
</comment>
<evidence type="ECO:0000313" key="11">
    <source>
        <dbReference type="EMBL" id="KIW07576.1"/>
    </source>
</evidence>
<dbReference type="STRING" id="253628.A0A0D1XXT0"/>
<keyword evidence="4 9" id="KW-0747">Spliceosome</keyword>
<evidence type="ECO:0000256" key="4">
    <source>
        <dbReference type="ARBA" id="ARBA00022728"/>
    </source>
</evidence>
<dbReference type="InterPro" id="IPR001163">
    <property type="entry name" value="Sm_dom_euk/arc"/>
</dbReference>
<dbReference type="GO" id="GO:0071011">
    <property type="term" value="C:precatalytic spliceosome"/>
    <property type="evidence" value="ECO:0007669"/>
    <property type="project" value="TreeGrafter"/>
</dbReference>
<dbReference type="SMART" id="SM00651">
    <property type="entry name" value="Sm"/>
    <property type="match status" value="1"/>
</dbReference>
<protein>
    <recommendedName>
        <fullName evidence="9">Small nuclear ribonucleoprotein G</fullName>
        <shortName evidence="9">snRNP-G</shortName>
    </recommendedName>
</protein>
<sequence>MPQAQPELKKYLDKRVFVALNGSRKVMGTLRGYDVFLNIVLDEAVEEKQSGEKVRIGMVVIRGNSVVMMEALDRIDDGKPGGQGGFRNQ</sequence>
<reference evidence="11 12" key="1">
    <citation type="submission" date="2015-01" db="EMBL/GenBank/DDBJ databases">
        <title>The Genome Sequence of Ochroconis gallopava CBS43764.</title>
        <authorList>
            <consortium name="The Broad Institute Genomics Platform"/>
            <person name="Cuomo C."/>
            <person name="de Hoog S."/>
            <person name="Gorbushina A."/>
            <person name="Stielow B."/>
            <person name="Teixiera M."/>
            <person name="Abouelleil A."/>
            <person name="Chapman S.B."/>
            <person name="Priest M."/>
            <person name="Young S.K."/>
            <person name="Wortman J."/>
            <person name="Nusbaum C."/>
            <person name="Birren B."/>
        </authorList>
    </citation>
    <scope>NUCLEOTIDE SEQUENCE [LARGE SCALE GENOMIC DNA]</scope>
    <source>
        <strain evidence="11 12">CBS 43764</strain>
    </source>
</reference>
<dbReference type="GeneID" id="27309504"/>
<feature type="domain" description="Sm" evidence="10">
    <location>
        <begin position="3"/>
        <end position="75"/>
    </location>
</feature>
<dbReference type="CDD" id="cd01719">
    <property type="entry name" value="Sm_G"/>
    <property type="match status" value="1"/>
</dbReference>
<dbReference type="PANTHER" id="PTHR10553">
    <property type="entry name" value="SMALL NUCLEAR RIBONUCLEOPROTEIN"/>
    <property type="match status" value="1"/>
</dbReference>
<organism evidence="11 12">
    <name type="scientific">Verruconis gallopava</name>
    <dbReference type="NCBI Taxonomy" id="253628"/>
    <lineage>
        <taxon>Eukaryota</taxon>
        <taxon>Fungi</taxon>
        <taxon>Dikarya</taxon>
        <taxon>Ascomycota</taxon>
        <taxon>Pezizomycotina</taxon>
        <taxon>Dothideomycetes</taxon>
        <taxon>Pleosporomycetidae</taxon>
        <taxon>Venturiales</taxon>
        <taxon>Sympoventuriaceae</taxon>
        <taxon>Verruconis</taxon>
    </lineage>
</organism>
<dbReference type="GO" id="GO:0000387">
    <property type="term" value="P:spliceosomal snRNP assembly"/>
    <property type="evidence" value="ECO:0007669"/>
    <property type="project" value="UniProtKB-UniRule"/>
</dbReference>
<dbReference type="GO" id="GO:0005685">
    <property type="term" value="C:U1 snRNP"/>
    <property type="evidence" value="ECO:0007669"/>
    <property type="project" value="TreeGrafter"/>
</dbReference>
<keyword evidence="12" id="KW-1185">Reference proteome</keyword>
<evidence type="ECO:0000313" key="12">
    <source>
        <dbReference type="Proteomes" id="UP000053259"/>
    </source>
</evidence>
<dbReference type="InterPro" id="IPR047575">
    <property type="entry name" value="Sm"/>
</dbReference>
<dbReference type="InterPro" id="IPR034098">
    <property type="entry name" value="Sm_G"/>
</dbReference>
<dbReference type="GO" id="GO:0071013">
    <property type="term" value="C:catalytic step 2 spliceosome"/>
    <property type="evidence" value="ECO:0007669"/>
    <property type="project" value="TreeGrafter"/>
</dbReference>
<dbReference type="InterPro" id="IPR044641">
    <property type="entry name" value="Lsm7/SmG-like"/>
</dbReference>
<dbReference type="AlphaFoldDB" id="A0A0D1XXT0"/>
<dbReference type="PANTHER" id="PTHR10553:SF2">
    <property type="entry name" value="SMALL NUCLEAR RIBONUCLEOPROTEIN G"/>
    <property type="match status" value="1"/>
</dbReference>
<dbReference type="InterPro" id="IPR010920">
    <property type="entry name" value="LSM_dom_sf"/>
</dbReference>
<keyword evidence="7 9" id="KW-0539">Nucleus</keyword>
<dbReference type="EMBL" id="KN847532">
    <property type="protein sequence ID" value="KIW07576.1"/>
    <property type="molecule type" value="Genomic_DNA"/>
</dbReference>
<dbReference type="GO" id="GO:0097526">
    <property type="term" value="C:spliceosomal tri-snRNP complex"/>
    <property type="evidence" value="ECO:0007669"/>
    <property type="project" value="TreeGrafter"/>
</dbReference>
<evidence type="ECO:0000259" key="10">
    <source>
        <dbReference type="PROSITE" id="PS52002"/>
    </source>
</evidence>
<keyword evidence="6 9" id="KW-0508">mRNA splicing</keyword>
<dbReference type="RefSeq" id="XP_016217445.1">
    <property type="nucleotide sequence ID" value="XM_016354433.1"/>
</dbReference>
<evidence type="ECO:0000256" key="5">
    <source>
        <dbReference type="ARBA" id="ARBA00022884"/>
    </source>
</evidence>
<dbReference type="FunFam" id="2.30.30.100:FF:000019">
    <property type="entry name" value="Small nuclear ribonucleoprotein G"/>
    <property type="match status" value="1"/>
</dbReference>
<gene>
    <name evidence="11" type="ORF">PV09_01531</name>
</gene>
<comment type="function">
    <text evidence="9">Plays a role in pre-mRNA splicing.</text>
</comment>
<dbReference type="HOGENOM" id="CLU_076902_10_0_1"/>
<evidence type="ECO:0000256" key="1">
    <source>
        <dbReference type="ARBA" id="ARBA00004123"/>
    </source>
</evidence>
<dbReference type="GO" id="GO:0034719">
    <property type="term" value="C:SMN-Sm protein complex"/>
    <property type="evidence" value="ECO:0007669"/>
    <property type="project" value="TreeGrafter"/>
</dbReference>
<dbReference type="GO" id="GO:0003723">
    <property type="term" value="F:RNA binding"/>
    <property type="evidence" value="ECO:0007669"/>
    <property type="project" value="UniProtKB-UniRule"/>
</dbReference>
<comment type="subcellular location">
    <subcellularLocation>
        <location evidence="1 9">Nucleus</location>
    </subcellularLocation>
</comment>
<evidence type="ECO:0000256" key="8">
    <source>
        <dbReference type="ARBA" id="ARBA00023274"/>
    </source>
</evidence>
<dbReference type="GO" id="GO:0071004">
    <property type="term" value="C:U2-type prespliceosome"/>
    <property type="evidence" value="ECO:0007669"/>
    <property type="project" value="TreeGrafter"/>
</dbReference>